<keyword evidence="2" id="KW-1185">Reference proteome</keyword>
<dbReference type="EMBL" id="JBHLUB010000001">
    <property type="protein sequence ID" value="MFC0580785.1"/>
    <property type="molecule type" value="Genomic_DNA"/>
</dbReference>
<reference evidence="1 2" key="1">
    <citation type="submission" date="2024-09" db="EMBL/GenBank/DDBJ databases">
        <authorList>
            <person name="Sun Q."/>
            <person name="Mori K."/>
        </authorList>
    </citation>
    <scope>NUCLEOTIDE SEQUENCE [LARGE SCALE GENOMIC DNA]</scope>
    <source>
        <strain evidence="1 2">NCAIM B.02604</strain>
    </source>
</reference>
<comment type="caution">
    <text evidence="1">The sequence shown here is derived from an EMBL/GenBank/DDBJ whole genome shotgun (WGS) entry which is preliminary data.</text>
</comment>
<organism evidence="1 2">
    <name type="scientific">Micrococcoides hystricis</name>
    <dbReference type="NCBI Taxonomy" id="1572761"/>
    <lineage>
        <taxon>Bacteria</taxon>
        <taxon>Bacillati</taxon>
        <taxon>Actinomycetota</taxon>
        <taxon>Actinomycetes</taxon>
        <taxon>Micrococcales</taxon>
        <taxon>Micrococcaceae</taxon>
        <taxon>Micrococcoides</taxon>
    </lineage>
</organism>
<protein>
    <submittedName>
        <fullName evidence="1">Uncharacterized protein</fullName>
    </submittedName>
</protein>
<evidence type="ECO:0000313" key="2">
    <source>
        <dbReference type="Proteomes" id="UP001589862"/>
    </source>
</evidence>
<name>A0ABV6P6L2_9MICC</name>
<dbReference type="RefSeq" id="WP_377457105.1">
    <property type="nucleotide sequence ID" value="NZ_JBHLUB010000001.1"/>
</dbReference>
<evidence type="ECO:0000313" key="1">
    <source>
        <dbReference type="EMBL" id="MFC0580785.1"/>
    </source>
</evidence>
<gene>
    <name evidence="1" type="ORF">ACFFFR_00065</name>
</gene>
<accession>A0ABV6P6L2</accession>
<sequence>MNPEEPGQDLNLAELQETLNKLRLQLDQTIQADEQDAAAVDELLGLDRQLNEHPQSLW</sequence>
<proteinExistence type="predicted"/>
<dbReference type="Proteomes" id="UP001589862">
    <property type="component" value="Unassembled WGS sequence"/>
</dbReference>